<gene>
    <name evidence="4" type="ORF">SAMN05660337_3486</name>
</gene>
<dbReference type="InterPro" id="IPR036457">
    <property type="entry name" value="PPM-type-like_dom_sf"/>
</dbReference>
<feature type="transmembrane region" description="Helical" evidence="2">
    <location>
        <begin position="263"/>
        <end position="283"/>
    </location>
</feature>
<dbReference type="SMART" id="SM00331">
    <property type="entry name" value="PP2C_SIG"/>
    <property type="match status" value="1"/>
</dbReference>
<reference evidence="5" key="1">
    <citation type="submission" date="2016-10" db="EMBL/GenBank/DDBJ databases">
        <authorList>
            <person name="Varghese N."/>
            <person name="Submissions S."/>
        </authorList>
    </citation>
    <scope>NUCLEOTIDE SEQUENCE [LARGE SCALE GENOMIC DNA]</scope>
    <source>
        <strain evidence="5">DSM 16995</strain>
    </source>
</reference>
<protein>
    <submittedName>
        <fullName evidence="4">Sigma-B regulation protein RsbU (Phosphoserine phosphatase)</fullName>
    </submittedName>
</protein>
<keyword evidence="1" id="KW-0378">Hydrolase</keyword>
<name>A0A1G9LR90_9BACT</name>
<dbReference type="AlphaFoldDB" id="A0A1G9LR90"/>
<evidence type="ECO:0000313" key="5">
    <source>
        <dbReference type="Proteomes" id="UP000199053"/>
    </source>
</evidence>
<dbReference type="STRING" id="246191.SAMN05660337_3486"/>
<keyword evidence="5" id="KW-1185">Reference proteome</keyword>
<dbReference type="OrthoDB" id="343514at2"/>
<dbReference type="SUPFAM" id="SSF81606">
    <property type="entry name" value="PP2C-like"/>
    <property type="match status" value="1"/>
</dbReference>
<evidence type="ECO:0000256" key="1">
    <source>
        <dbReference type="ARBA" id="ARBA00022801"/>
    </source>
</evidence>
<dbReference type="EMBL" id="FNGA01000008">
    <property type="protein sequence ID" value="SDL64466.1"/>
    <property type="molecule type" value="Genomic_DNA"/>
</dbReference>
<dbReference type="GO" id="GO:0016020">
    <property type="term" value="C:membrane"/>
    <property type="evidence" value="ECO:0007669"/>
    <property type="project" value="InterPro"/>
</dbReference>
<feature type="transmembrane region" description="Helical" evidence="2">
    <location>
        <begin position="414"/>
        <end position="432"/>
    </location>
</feature>
<dbReference type="CDD" id="cd18773">
    <property type="entry name" value="PDC1_HK_sensor"/>
    <property type="match status" value="1"/>
</dbReference>
<dbReference type="SUPFAM" id="SSF158472">
    <property type="entry name" value="HAMP domain-like"/>
    <property type="match status" value="1"/>
</dbReference>
<keyword evidence="2" id="KW-0812">Transmembrane</keyword>
<feature type="domain" description="HAMP" evidence="3">
    <location>
        <begin position="434"/>
        <end position="486"/>
    </location>
</feature>
<dbReference type="Pfam" id="PF00672">
    <property type="entry name" value="HAMP"/>
    <property type="match status" value="1"/>
</dbReference>
<dbReference type="RefSeq" id="WP_092163509.1">
    <property type="nucleotide sequence ID" value="NZ_FNGA01000008.1"/>
</dbReference>
<organism evidence="4 5">
    <name type="scientific">Maridesulfovibrio ferrireducens</name>
    <dbReference type="NCBI Taxonomy" id="246191"/>
    <lineage>
        <taxon>Bacteria</taxon>
        <taxon>Pseudomonadati</taxon>
        <taxon>Thermodesulfobacteriota</taxon>
        <taxon>Desulfovibrionia</taxon>
        <taxon>Desulfovibrionales</taxon>
        <taxon>Desulfovibrionaceae</taxon>
        <taxon>Maridesulfovibrio</taxon>
    </lineage>
</organism>
<dbReference type="GO" id="GO:0007165">
    <property type="term" value="P:signal transduction"/>
    <property type="evidence" value="ECO:0007669"/>
    <property type="project" value="InterPro"/>
</dbReference>
<dbReference type="GO" id="GO:0016791">
    <property type="term" value="F:phosphatase activity"/>
    <property type="evidence" value="ECO:0007669"/>
    <property type="project" value="TreeGrafter"/>
</dbReference>
<dbReference type="PANTHER" id="PTHR43156:SF2">
    <property type="entry name" value="STAGE II SPORULATION PROTEIN E"/>
    <property type="match status" value="1"/>
</dbReference>
<dbReference type="Gene3D" id="6.10.340.10">
    <property type="match status" value="1"/>
</dbReference>
<dbReference type="Gene3D" id="3.30.450.20">
    <property type="entry name" value="PAS domain"/>
    <property type="match status" value="1"/>
</dbReference>
<dbReference type="InterPro" id="IPR052016">
    <property type="entry name" value="Bact_Sigma-Reg"/>
</dbReference>
<dbReference type="CDD" id="cd06225">
    <property type="entry name" value="HAMP"/>
    <property type="match status" value="1"/>
</dbReference>
<dbReference type="Pfam" id="PF07228">
    <property type="entry name" value="SpoIIE"/>
    <property type="match status" value="1"/>
</dbReference>
<dbReference type="Gene3D" id="3.60.40.10">
    <property type="entry name" value="PPM-type phosphatase domain"/>
    <property type="match status" value="1"/>
</dbReference>
<dbReference type="InterPro" id="IPR001932">
    <property type="entry name" value="PPM-type_phosphatase-like_dom"/>
</dbReference>
<evidence type="ECO:0000256" key="2">
    <source>
        <dbReference type="SAM" id="Phobius"/>
    </source>
</evidence>
<keyword evidence="2" id="KW-1133">Transmembrane helix</keyword>
<dbReference type="PANTHER" id="PTHR43156">
    <property type="entry name" value="STAGE II SPORULATION PROTEIN E-RELATED"/>
    <property type="match status" value="1"/>
</dbReference>
<keyword evidence="2" id="KW-0472">Membrane</keyword>
<dbReference type="InterPro" id="IPR003660">
    <property type="entry name" value="HAMP_dom"/>
</dbReference>
<dbReference type="Proteomes" id="UP000199053">
    <property type="component" value="Unassembled WGS sequence"/>
</dbReference>
<sequence length="731" mass="81299">MKIRWKILLILLMFSLLPLIIIRAHGLNTLTDLGSDLQTQTRVTLLERATDNLAQMAEGTAARLNLEDRLYRTTIKTLQNEAENLLTKNVLSTPHSVPFITTPEGAQNIPKLYVHPDYKKSAMMGRGMRLQQGNQTISHKKGDLIDLPISTEHISFWLPQGLSTNEAMPSINKLTPLLHTFQACSQTLNELALWQEVALESGLQATFPAHKSIPPKYDPRISHWYKEVKQTLHTLWTDPAPDPATKSLCYRLSSPLFNDKDEFIGAASLVVPVGTAISSALLMSTKKNVKIMMVLSDHKNQENKDKLLIVGRNEGSSNEKTSIQARGHLWQIPPEPEWIYESNPEFATLVKDITIQQSGVLQIKDNGIPSLWTYSPINKSLALLVIIPVTDFTAEADEAEQYVSESISRQIKDTTLIALSIIAVLGFVAYFVSQNLSSPIRRISEAVIKVGQGDWGARADLHSKDELGELAENFNLMVPQLREHSSILQALSLADEAQQNLLPKSTPKFSGAEIGAKCVFSEKTGGDYFDFIDCATCGNEIFATAIGDVSGHGVSAALLMTSARAYIRALTGQGRPLVEVISKVNTLITEDCAQTGHFMTLFTAICDTKKKTINWIRAGHDPALIYDPETDNFDELIKTGLAIGVDEYYLYKENFTQLKAGQILTLYTDGIWEAHSPKGEQFGKLQLREIIRDCCDKPAQEIVEEIHKQVSDHRRGLPLEDDCTVIIIKFL</sequence>
<dbReference type="SMART" id="SM00304">
    <property type="entry name" value="HAMP"/>
    <property type="match status" value="1"/>
</dbReference>
<evidence type="ECO:0000259" key="3">
    <source>
        <dbReference type="PROSITE" id="PS50885"/>
    </source>
</evidence>
<proteinExistence type="predicted"/>
<dbReference type="PROSITE" id="PS50885">
    <property type="entry name" value="HAMP"/>
    <property type="match status" value="1"/>
</dbReference>
<accession>A0A1G9LR90</accession>
<evidence type="ECO:0000313" key="4">
    <source>
        <dbReference type="EMBL" id="SDL64466.1"/>
    </source>
</evidence>